<dbReference type="EMBL" id="HACA01009990">
    <property type="protein sequence ID" value="CDW27351.1"/>
    <property type="molecule type" value="Transcribed_RNA"/>
</dbReference>
<reference evidence="1" key="1">
    <citation type="submission" date="2014-05" db="EMBL/GenBank/DDBJ databases">
        <authorList>
            <person name="Chronopoulou M."/>
        </authorList>
    </citation>
    <scope>NUCLEOTIDE SEQUENCE</scope>
    <source>
        <tissue evidence="1">Whole organism</tissue>
    </source>
</reference>
<organism evidence="1">
    <name type="scientific">Lepeophtheirus salmonis</name>
    <name type="common">Salmon louse</name>
    <name type="synonym">Caligus salmonis</name>
    <dbReference type="NCBI Taxonomy" id="72036"/>
    <lineage>
        <taxon>Eukaryota</taxon>
        <taxon>Metazoa</taxon>
        <taxon>Ecdysozoa</taxon>
        <taxon>Arthropoda</taxon>
        <taxon>Crustacea</taxon>
        <taxon>Multicrustacea</taxon>
        <taxon>Hexanauplia</taxon>
        <taxon>Copepoda</taxon>
        <taxon>Siphonostomatoida</taxon>
        <taxon>Caligidae</taxon>
        <taxon>Lepeophtheirus</taxon>
    </lineage>
</organism>
<protein>
    <submittedName>
        <fullName evidence="1">Uncharacterized protein</fullName>
    </submittedName>
</protein>
<dbReference type="AlphaFoldDB" id="A0A0K2TPQ6"/>
<name>A0A0K2TPQ6_LEPSM</name>
<proteinExistence type="predicted"/>
<accession>A0A0K2TPQ6</accession>
<sequence>MREKIRPYLESRDQILLNKAYTVFVSFLLLDSLISVKSI</sequence>
<evidence type="ECO:0000313" key="1">
    <source>
        <dbReference type="EMBL" id="CDW27351.1"/>
    </source>
</evidence>